<evidence type="ECO:0000313" key="3">
    <source>
        <dbReference type="EMBL" id="KAG6768400.1"/>
    </source>
</evidence>
<comment type="similarity">
    <text evidence="1">Belongs to the short-chain dehydrogenases/reductases (SDR) family.</text>
</comment>
<dbReference type="PANTHER" id="PTHR44169:SF6">
    <property type="entry name" value="NADPH-DEPENDENT 1-ACYLDIHYDROXYACETONE PHOSPHATE REDUCTASE"/>
    <property type="match status" value="1"/>
</dbReference>
<name>A0A8X7ZSH6_POPTO</name>
<dbReference type="Proteomes" id="UP000886885">
    <property type="component" value="Chromosome 7A"/>
</dbReference>
<organism evidence="3 4">
    <name type="scientific">Populus tomentosa</name>
    <name type="common">Chinese white poplar</name>
    <dbReference type="NCBI Taxonomy" id="118781"/>
    <lineage>
        <taxon>Eukaryota</taxon>
        <taxon>Viridiplantae</taxon>
        <taxon>Streptophyta</taxon>
        <taxon>Embryophyta</taxon>
        <taxon>Tracheophyta</taxon>
        <taxon>Spermatophyta</taxon>
        <taxon>Magnoliopsida</taxon>
        <taxon>eudicotyledons</taxon>
        <taxon>Gunneridae</taxon>
        <taxon>Pentapetalae</taxon>
        <taxon>rosids</taxon>
        <taxon>fabids</taxon>
        <taxon>Malpighiales</taxon>
        <taxon>Salicaceae</taxon>
        <taxon>Saliceae</taxon>
        <taxon>Populus</taxon>
    </lineage>
</organism>
<dbReference type="InterPro" id="IPR002347">
    <property type="entry name" value="SDR_fam"/>
</dbReference>
<dbReference type="FunFam" id="3.40.50.720:FF:000261">
    <property type="entry name" value="NADPH-dependent 1-acyldihydroxyacetone phosphate reductase"/>
    <property type="match status" value="1"/>
</dbReference>
<dbReference type="EMBL" id="JAAWWB010000013">
    <property type="protein sequence ID" value="KAG6768400.1"/>
    <property type="molecule type" value="Genomic_DNA"/>
</dbReference>
<dbReference type="GO" id="GO:0016491">
    <property type="term" value="F:oxidoreductase activity"/>
    <property type="evidence" value="ECO:0007669"/>
    <property type="project" value="UniProtKB-KW"/>
</dbReference>
<accession>A0A8X7ZSH6</accession>
<evidence type="ECO:0000313" key="4">
    <source>
        <dbReference type="Proteomes" id="UP000886885"/>
    </source>
</evidence>
<dbReference type="CDD" id="cd05374">
    <property type="entry name" value="17beta-HSD-like_SDR_c"/>
    <property type="match status" value="1"/>
</dbReference>
<keyword evidence="4" id="KW-1185">Reference proteome</keyword>
<dbReference type="AlphaFoldDB" id="A0A8X7ZSH6"/>
<keyword evidence="2" id="KW-0560">Oxidoreductase</keyword>
<evidence type="ECO:0000256" key="1">
    <source>
        <dbReference type="ARBA" id="ARBA00006484"/>
    </source>
</evidence>
<proteinExistence type="inferred from homology"/>
<comment type="caution">
    <text evidence="3">The sequence shown here is derived from an EMBL/GenBank/DDBJ whole genome shotgun (WGS) entry which is preliminary data.</text>
</comment>
<reference evidence="3" key="1">
    <citation type="journal article" date="2020" name="bioRxiv">
        <title>Hybrid origin of Populus tomentosa Carr. identified through genome sequencing and phylogenomic analysis.</title>
        <authorList>
            <person name="An X."/>
            <person name="Gao K."/>
            <person name="Chen Z."/>
            <person name="Li J."/>
            <person name="Yang X."/>
            <person name="Yang X."/>
            <person name="Zhou J."/>
            <person name="Guo T."/>
            <person name="Zhao T."/>
            <person name="Huang S."/>
            <person name="Miao D."/>
            <person name="Khan W.U."/>
            <person name="Rao P."/>
            <person name="Ye M."/>
            <person name="Lei B."/>
            <person name="Liao W."/>
            <person name="Wang J."/>
            <person name="Ji L."/>
            <person name="Li Y."/>
            <person name="Guo B."/>
            <person name="Mustafa N.S."/>
            <person name="Li S."/>
            <person name="Yun Q."/>
            <person name="Keller S.R."/>
            <person name="Mao J."/>
            <person name="Zhang R."/>
            <person name="Strauss S.H."/>
        </authorList>
    </citation>
    <scope>NUCLEOTIDE SEQUENCE</scope>
    <source>
        <strain evidence="3">GM15</strain>
        <tissue evidence="3">Leaf</tissue>
    </source>
</reference>
<dbReference type="Pfam" id="PF00106">
    <property type="entry name" value="adh_short"/>
    <property type="match status" value="1"/>
</dbReference>
<dbReference type="PANTHER" id="PTHR44169">
    <property type="entry name" value="NADPH-DEPENDENT 1-ACYLDIHYDROXYACETONE PHOSPHATE REDUCTASE"/>
    <property type="match status" value="1"/>
</dbReference>
<evidence type="ECO:0000256" key="2">
    <source>
        <dbReference type="ARBA" id="ARBA00023002"/>
    </source>
</evidence>
<dbReference type="PROSITE" id="PS00061">
    <property type="entry name" value="ADH_SHORT"/>
    <property type="match status" value="1"/>
</dbReference>
<dbReference type="OrthoDB" id="2102561at2759"/>
<sequence length="336" mass="36966">MAALFTSHCANNEDTPFTSHSLPINALKIFPFQSKFFNCQSLLPIRKTTQVSSNSMESYGQQVILITGCTQGGIGHALAREFANNNCLVVATARSLISMRDLDQDKRFYLQELDVLSDESVQHVVSNVVERYGRVDILVNNAGIQCVGPLAEVPLSAMQNTFNTNVYAYNVGTMRLVQAVVPHMASSKKGKIVNVGSVTVMAPVPWAGVYTATKAALHSLTDTLRLELRPLGIGVINVVPGAIKSNIGNSAVASYNQMPEWKLYRPFEEAIRERAHLSQGLKATPTEEFAKKTVAAVLKENPPAWFSIGQFSTVMSIMYHLPLSVKDFILRRKFNC</sequence>
<dbReference type="InterPro" id="IPR020904">
    <property type="entry name" value="Sc_DH/Rdtase_CS"/>
</dbReference>
<gene>
    <name evidence="3" type="ORF">POTOM_027314</name>
</gene>
<protein>
    <recommendedName>
        <fullName evidence="5">NAD(P)-binding Rossmann-fold superfamily protein</fullName>
    </recommendedName>
</protein>
<evidence type="ECO:0008006" key="5">
    <source>
        <dbReference type="Google" id="ProtNLM"/>
    </source>
</evidence>
<dbReference type="GO" id="GO:0005783">
    <property type="term" value="C:endoplasmic reticulum"/>
    <property type="evidence" value="ECO:0007669"/>
    <property type="project" value="TreeGrafter"/>
</dbReference>